<dbReference type="Proteomes" id="UP000006591">
    <property type="component" value="Chromosome 12"/>
</dbReference>
<name>A0A0E0J776_ORYNI</name>
<proteinExistence type="predicted"/>
<dbReference type="EnsemblPlants" id="ONIVA12G03740.1">
    <property type="protein sequence ID" value="ONIVA12G03740.1"/>
    <property type="gene ID" value="ONIVA12G03740"/>
</dbReference>
<protein>
    <submittedName>
        <fullName evidence="1">Uncharacterized protein</fullName>
    </submittedName>
</protein>
<evidence type="ECO:0000313" key="1">
    <source>
        <dbReference type="EnsemblPlants" id="ONIVA12G03740.1"/>
    </source>
</evidence>
<keyword evidence="2" id="KW-1185">Reference proteome</keyword>
<dbReference type="OMA" id="WIMLRIG"/>
<dbReference type="AlphaFoldDB" id="A0A0E0J776"/>
<dbReference type="Gramene" id="ONIVA12G03740.1">
    <property type="protein sequence ID" value="ONIVA12G03740.1"/>
    <property type="gene ID" value="ONIVA12G03740"/>
</dbReference>
<reference evidence="1" key="1">
    <citation type="submission" date="2015-04" db="UniProtKB">
        <authorList>
            <consortium name="EnsemblPlants"/>
        </authorList>
    </citation>
    <scope>IDENTIFICATION</scope>
    <source>
        <strain evidence="1">SL10</strain>
    </source>
</reference>
<sequence length="115" mass="12690">MVSAKYKKTTSSWIMLRIGQVGVSSGRWQLQVCCVRPEVSDAEHRFLLPLLEVMSDRPCPKEYILIVVDRVALVVAINADKPDEAVVATAHGTALLLYLPPMLKARRVPFGAPCS</sequence>
<accession>A0A0E0J776</accession>
<dbReference type="HOGENOM" id="CLU_2112739_0_0_1"/>
<reference evidence="1" key="2">
    <citation type="submission" date="2018-04" db="EMBL/GenBank/DDBJ databases">
        <title>OnivRS2 (Oryza nivara Reference Sequence Version 2).</title>
        <authorList>
            <person name="Zhang J."/>
            <person name="Kudrna D."/>
            <person name="Lee S."/>
            <person name="Talag J."/>
            <person name="Rajasekar S."/>
            <person name="Welchert J."/>
            <person name="Hsing Y.-I."/>
            <person name="Wing R.A."/>
        </authorList>
    </citation>
    <scope>NUCLEOTIDE SEQUENCE [LARGE SCALE GENOMIC DNA]</scope>
    <source>
        <strain evidence="1">SL10</strain>
    </source>
</reference>
<evidence type="ECO:0000313" key="2">
    <source>
        <dbReference type="Proteomes" id="UP000006591"/>
    </source>
</evidence>
<organism evidence="1">
    <name type="scientific">Oryza nivara</name>
    <name type="common">Indian wild rice</name>
    <name type="synonym">Oryza sativa f. spontanea</name>
    <dbReference type="NCBI Taxonomy" id="4536"/>
    <lineage>
        <taxon>Eukaryota</taxon>
        <taxon>Viridiplantae</taxon>
        <taxon>Streptophyta</taxon>
        <taxon>Embryophyta</taxon>
        <taxon>Tracheophyta</taxon>
        <taxon>Spermatophyta</taxon>
        <taxon>Magnoliopsida</taxon>
        <taxon>Liliopsida</taxon>
        <taxon>Poales</taxon>
        <taxon>Poaceae</taxon>
        <taxon>BOP clade</taxon>
        <taxon>Oryzoideae</taxon>
        <taxon>Oryzeae</taxon>
        <taxon>Oryzinae</taxon>
        <taxon>Oryza</taxon>
    </lineage>
</organism>